<reference evidence="1" key="1">
    <citation type="submission" date="2023-06" db="EMBL/GenBank/DDBJ databases">
        <title>Genome-scale phylogeny and comparative genomics of the fungal order Sordariales.</title>
        <authorList>
            <consortium name="Lawrence Berkeley National Laboratory"/>
            <person name="Hensen N."/>
            <person name="Bonometti L."/>
            <person name="Westerberg I."/>
            <person name="Brannstrom I.O."/>
            <person name="Guillou S."/>
            <person name="Cros-Aarteil S."/>
            <person name="Calhoun S."/>
            <person name="Haridas S."/>
            <person name="Kuo A."/>
            <person name="Mondo S."/>
            <person name="Pangilinan J."/>
            <person name="Riley R."/>
            <person name="LaButti K."/>
            <person name="Andreopoulos B."/>
            <person name="Lipzen A."/>
            <person name="Chen C."/>
            <person name="Yanf M."/>
            <person name="Daum C."/>
            <person name="Ng V."/>
            <person name="Clum A."/>
            <person name="Steindorff A."/>
            <person name="Ohm R."/>
            <person name="Martin F."/>
            <person name="Silar P."/>
            <person name="Natvig D."/>
            <person name="Lalanne C."/>
            <person name="Gautier V."/>
            <person name="Ament-velasquez S.L."/>
            <person name="Kruys A."/>
            <person name="Hutchinson M.I."/>
            <person name="Powell A.J."/>
            <person name="Barry K."/>
            <person name="Miller A.N."/>
            <person name="Grigoriev I.V."/>
            <person name="Debuchy R."/>
            <person name="Gladieux P."/>
            <person name="Thoren M.H."/>
            <person name="Johannesson H."/>
        </authorList>
    </citation>
    <scope>NUCLEOTIDE SEQUENCE</scope>
    <source>
        <strain evidence="1">SMH2392-1A</strain>
    </source>
</reference>
<dbReference type="GeneID" id="85328752"/>
<comment type="caution">
    <text evidence="1">The sequence shown here is derived from an EMBL/GenBank/DDBJ whole genome shotgun (WGS) entry which is preliminary data.</text>
</comment>
<evidence type="ECO:0000313" key="2">
    <source>
        <dbReference type="Proteomes" id="UP001172101"/>
    </source>
</evidence>
<accession>A0AA40DYC7</accession>
<name>A0AA40DYC7_9PEZI</name>
<dbReference type="AlphaFoldDB" id="A0AA40DYC7"/>
<organism evidence="1 2">
    <name type="scientific">Lasiosphaeria miniovina</name>
    <dbReference type="NCBI Taxonomy" id="1954250"/>
    <lineage>
        <taxon>Eukaryota</taxon>
        <taxon>Fungi</taxon>
        <taxon>Dikarya</taxon>
        <taxon>Ascomycota</taxon>
        <taxon>Pezizomycotina</taxon>
        <taxon>Sordariomycetes</taxon>
        <taxon>Sordariomycetidae</taxon>
        <taxon>Sordariales</taxon>
        <taxon>Lasiosphaeriaceae</taxon>
        <taxon>Lasiosphaeria</taxon>
    </lineage>
</organism>
<proteinExistence type="predicted"/>
<evidence type="ECO:0000313" key="1">
    <source>
        <dbReference type="EMBL" id="KAK0718162.1"/>
    </source>
</evidence>
<sequence length="85" mass="9004">MKPSDLVAAALFGLASSYPALQISKSNVTVSWADAASADGCRSCEPFDNCHSSLSGNCPKGHLVAKDNNCRATFAYEDNVKFVEC</sequence>
<gene>
    <name evidence="1" type="ORF">B0T26DRAFT_752121</name>
</gene>
<dbReference type="RefSeq" id="XP_060296955.1">
    <property type="nucleotide sequence ID" value="XM_060445482.1"/>
</dbReference>
<protein>
    <submittedName>
        <fullName evidence="1">Uncharacterized protein</fullName>
    </submittedName>
</protein>
<dbReference type="Proteomes" id="UP001172101">
    <property type="component" value="Unassembled WGS sequence"/>
</dbReference>
<keyword evidence="2" id="KW-1185">Reference proteome</keyword>
<dbReference type="EMBL" id="JAUIRO010000004">
    <property type="protein sequence ID" value="KAK0718162.1"/>
    <property type="molecule type" value="Genomic_DNA"/>
</dbReference>